<dbReference type="AlphaFoldDB" id="A0A1J4KU50"/>
<dbReference type="InterPro" id="IPR009016">
    <property type="entry name" value="Fe_hydrogenase"/>
</dbReference>
<keyword evidence="5" id="KW-0408">Iron</keyword>
<dbReference type="PANTHER" id="PTHR11615">
    <property type="entry name" value="NITRATE, FORMATE, IRON DEHYDROGENASE"/>
    <property type="match status" value="1"/>
</dbReference>
<accession>A0A1J4KU50</accession>
<name>A0A1J4KU50_9EUKA</name>
<dbReference type="Pfam" id="PF02256">
    <property type="entry name" value="Fe_hyd_SSU"/>
    <property type="match status" value="1"/>
</dbReference>
<evidence type="ECO:0000256" key="4">
    <source>
        <dbReference type="ARBA" id="ARBA00022737"/>
    </source>
</evidence>
<feature type="domain" description="4Fe-4S ferredoxin-type" evidence="8">
    <location>
        <begin position="37"/>
        <end position="66"/>
    </location>
</feature>
<dbReference type="SMART" id="SM00902">
    <property type="entry name" value="Fe_hyd_SSU"/>
    <property type="match status" value="1"/>
</dbReference>
<protein>
    <submittedName>
        <fullName evidence="9">Iron hydrogenase</fullName>
    </submittedName>
</protein>
<evidence type="ECO:0000256" key="1">
    <source>
        <dbReference type="ARBA" id="ARBA00006596"/>
    </source>
</evidence>
<keyword evidence="4" id="KW-0677">Repeat</keyword>
<dbReference type="GO" id="GO:0005506">
    <property type="term" value="F:iron ion binding"/>
    <property type="evidence" value="ECO:0007669"/>
    <property type="project" value="InterPro"/>
</dbReference>
<sequence length="480" mass="52249">MKIITSLHTICLMLSQTLSRRSAAAAVASPSPDFSTNSIVLDRSKCVACGMCIKACNSVAGQGVLKLVKVGNKKLVSTKSGKPLQETNCIKCGQCTLVCGPGALTQKDAIQTVSEVLKNPGDKVLVCQTAPAIRVNLADGLGMPAGSIITGKMVTALKMLGFKYVFDTNFGADLTIVEEATELVNRIKDSKNGPLPMFTSCCPAWVNYVEQSQPDIIPNLSTCRSPVGMLSNVLKGEFPKLLNVDETKIYNVAIMPCTAKKDEAERPQLRTEKGTKETDAVITTRELVKMIKDAKIDFKNLPDTPFDKLYSEASGGGAIFCNTGGVMEAAIRSAYRFYTGKELKDYNILDVRGLDGIKLASVDFDGTPIKFSVAQGVANAMKLIKKIKNHEDDVKDVKFVEVMACPGGCVCGGGSTRAKTKKVMEKRIEAAYKIDENSKSRVSHINTELNECYDRYLDGKYFSHKAHHNFHTHLTPREIH</sequence>
<dbReference type="Proteomes" id="UP000179807">
    <property type="component" value="Unassembled WGS sequence"/>
</dbReference>
<dbReference type="SUPFAM" id="SSF53920">
    <property type="entry name" value="Fe-only hydrogenase"/>
    <property type="match status" value="1"/>
</dbReference>
<evidence type="ECO:0000256" key="2">
    <source>
        <dbReference type="ARBA" id="ARBA00022485"/>
    </source>
</evidence>
<dbReference type="Pfam" id="PF02906">
    <property type="entry name" value="Fe_hyd_lg_C"/>
    <property type="match status" value="1"/>
</dbReference>
<dbReference type="InterPro" id="IPR003149">
    <property type="entry name" value="Fe_hydrogenase_ssu"/>
</dbReference>
<keyword evidence="6" id="KW-0411">Iron-sulfur</keyword>
<dbReference type="PROSITE" id="PS51379">
    <property type="entry name" value="4FE4S_FER_2"/>
    <property type="match status" value="2"/>
</dbReference>
<feature type="signal peptide" evidence="7">
    <location>
        <begin position="1"/>
        <end position="19"/>
    </location>
</feature>
<dbReference type="EMBL" id="MLAK01000324">
    <property type="protein sequence ID" value="OHT14791.1"/>
    <property type="molecule type" value="Genomic_DNA"/>
</dbReference>
<feature type="chain" id="PRO_5012882037" evidence="7">
    <location>
        <begin position="20"/>
        <end position="480"/>
    </location>
</feature>
<dbReference type="PROSITE" id="PS00198">
    <property type="entry name" value="4FE4S_FER_1"/>
    <property type="match status" value="1"/>
</dbReference>
<dbReference type="GO" id="GO:0051539">
    <property type="term" value="F:4 iron, 4 sulfur cluster binding"/>
    <property type="evidence" value="ECO:0007669"/>
    <property type="project" value="UniProtKB-KW"/>
</dbReference>
<organism evidence="9 10">
    <name type="scientific">Tritrichomonas foetus</name>
    <dbReference type="NCBI Taxonomy" id="1144522"/>
    <lineage>
        <taxon>Eukaryota</taxon>
        <taxon>Metamonada</taxon>
        <taxon>Parabasalia</taxon>
        <taxon>Tritrichomonadida</taxon>
        <taxon>Tritrichomonadidae</taxon>
        <taxon>Tritrichomonas</taxon>
    </lineage>
</organism>
<evidence type="ECO:0000313" key="9">
    <source>
        <dbReference type="EMBL" id="OHT14791.1"/>
    </source>
</evidence>
<keyword evidence="7" id="KW-0732">Signal</keyword>
<gene>
    <name evidence="9" type="ORF">TRFO_42897</name>
</gene>
<dbReference type="InterPro" id="IPR004108">
    <property type="entry name" value="Fe_hydrogenase_lsu_C"/>
</dbReference>
<evidence type="ECO:0000256" key="7">
    <source>
        <dbReference type="SAM" id="SignalP"/>
    </source>
</evidence>
<dbReference type="Gene3D" id="3.30.70.20">
    <property type="match status" value="1"/>
</dbReference>
<dbReference type="SUPFAM" id="SSF54862">
    <property type="entry name" value="4Fe-4S ferredoxins"/>
    <property type="match status" value="1"/>
</dbReference>
<proteinExistence type="inferred from homology"/>
<feature type="domain" description="4Fe-4S ferredoxin-type" evidence="8">
    <location>
        <begin position="81"/>
        <end position="109"/>
    </location>
</feature>
<dbReference type="VEuPathDB" id="TrichDB:TRFO_42897"/>
<evidence type="ECO:0000256" key="3">
    <source>
        <dbReference type="ARBA" id="ARBA00022723"/>
    </source>
</evidence>
<dbReference type="InterPro" id="IPR036991">
    <property type="entry name" value="Fe_hydrogenase_ssu_sf"/>
</dbReference>
<dbReference type="NCBIfam" id="TIGR02512">
    <property type="entry name" value="FeFe_hydrog_A"/>
    <property type="match status" value="1"/>
</dbReference>
<dbReference type="GO" id="GO:0008901">
    <property type="term" value="F:ferredoxin hydrogenase activity"/>
    <property type="evidence" value="ECO:0007669"/>
    <property type="project" value="InterPro"/>
</dbReference>
<keyword evidence="2" id="KW-0004">4Fe-4S</keyword>
<evidence type="ECO:0000256" key="5">
    <source>
        <dbReference type="ARBA" id="ARBA00023004"/>
    </source>
</evidence>
<dbReference type="InterPro" id="IPR013352">
    <property type="entry name" value="Fe_hydrogenase_subset"/>
</dbReference>
<dbReference type="FunFam" id="3.30.70.20:FF:000035">
    <property type="entry name" value="Iron hydrogenase 1"/>
    <property type="match status" value="1"/>
</dbReference>
<dbReference type="Gene3D" id="4.10.260.20">
    <property type="entry name" value="Iron hydrogenase, small subunit"/>
    <property type="match status" value="1"/>
</dbReference>
<comment type="caution">
    <text evidence="9">The sequence shown here is derived from an EMBL/GenBank/DDBJ whole genome shotgun (WGS) entry which is preliminary data.</text>
</comment>
<dbReference type="Gene3D" id="3.40.50.1780">
    <property type="match status" value="1"/>
</dbReference>
<keyword evidence="3" id="KW-0479">Metal-binding</keyword>
<evidence type="ECO:0000313" key="10">
    <source>
        <dbReference type="Proteomes" id="UP000179807"/>
    </source>
</evidence>
<reference evidence="9" key="1">
    <citation type="submission" date="2016-10" db="EMBL/GenBank/DDBJ databases">
        <authorList>
            <person name="Benchimol M."/>
            <person name="Almeida L.G."/>
            <person name="Vasconcelos A.T."/>
            <person name="Perreira-Neves A."/>
            <person name="Rosa I.A."/>
            <person name="Tasca T."/>
            <person name="Bogo M.R."/>
            <person name="de Souza W."/>
        </authorList>
    </citation>
    <scope>NUCLEOTIDE SEQUENCE [LARGE SCALE GENOMIC DNA]</scope>
    <source>
        <strain evidence="9">K</strain>
    </source>
</reference>
<dbReference type="InterPro" id="IPR050340">
    <property type="entry name" value="Cytosolic_Fe-S_CAF"/>
</dbReference>
<dbReference type="InterPro" id="IPR017896">
    <property type="entry name" value="4Fe4S_Fe-S-bd"/>
</dbReference>
<dbReference type="RefSeq" id="XP_068367927.1">
    <property type="nucleotide sequence ID" value="XM_068514538.1"/>
</dbReference>
<dbReference type="OrthoDB" id="10253113at2759"/>
<evidence type="ECO:0000256" key="6">
    <source>
        <dbReference type="ARBA" id="ARBA00023014"/>
    </source>
</evidence>
<dbReference type="InterPro" id="IPR017900">
    <property type="entry name" value="4Fe4S_Fe_S_CS"/>
</dbReference>
<evidence type="ECO:0000259" key="8">
    <source>
        <dbReference type="PROSITE" id="PS51379"/>
    </source>
</evidence>
<dbReference type="Gene3D" id="3.40.950.10">
    <property type="entry name" value="Fe-only Hydrogenase (Larger Subunit), Chain L, domain 3"/>
    <property type="match status" value="1"/>
</dbReference>
<dbReference type="GeneID" id="94849242"/>
<keyword evidence="10" id="KW-1185">Reference proteome</keyword>
<comment type="similarity">
    <text evidence="1">Belongs to the NARF family.</text>
</comment>